<evidence type="ECO:0000259" key="5">
    <source>
        <dbReference type="PROSITE" id="PS51465"/>
    </source>
</evidence>
<accession>A0A3F2RH42</accession>
<dbReference type="CDD" id="cd00104">
    <property type="entry name" value="KAZAL_FS"/>
    <property type="match status" value="1"/>
</dbReference>
<evidence type="ECO:0000313" key="7">
    <source>
        <dbReference type="EMBL" id="RLN56455.1"/>
    </source>
</evidence>
<dbReference type="PANTHER" id="PTHR10913:SF45">
    <property type="entry name" value="FOLLISTATIN, ISOFORM A-RELATED"/>
    <property type="match status" value="1"/>
</dbReference>
<evidence type="ECO:0000313" key="9">
    <source>
        <dbReference type="Proteomes" id="UP000284657"/>
    </source>
</evidence>
<sequence length="102" mass="10656">MIYKPVCGSDGATYSSDCVLGIAQCKGDGTLTKVSDGECSVASSSSKDATQGDTGSAGCVQTGDGRKRSRVLKRVLHAVGQVPEGGWIHQSPFAWRGNTSFW</sequence>
<dbReference type="Gene3D" id="3.30.60.30">
    <property type="match status" value="1"/>
</dbReference>
<comment type="caution">
    <text evidence="7">The sequence shown here is derived from an EMBL/GenBank/DDBJ whole genome shotgun (WGS) entry which is preliminary data.</text>
</comment>
<dbReference type="Pfam" id="PF00050">
    <property type="entry name" value="Kazal_1"/>
    <property type="match status" value="1"/>
</dbReference>
<dbReference type="SMART" id="SM00280">
    <property type="entry name" value="KAZAL"/>
    <property type="match status" value="1"/>
</dbReference>
<dbReference type="InterPro" id="IPR036058">
    <property type="entry name" value="Kazal_dom_sf"/>
</dbReference>
<dbReference type="InterPro" id="IPR050653">
    <property type="entry name" value="Prot_Inhib_GrowthFact_Antg"/>
</dbReference>
<keyword evidence="2" id="KW-0722">Serine protease inhibitor</keyword>
<feature type="domain" description="Kazal-like" evidence="5">
    <location>
        <begin position="1"/>
        <end position="41"/>
    </location>
</feature>
<dbReference type="AlphaFoldDB" id="A0A3F2RH42"/>
<dbReference type="PROSITE" id="PS51465">
    <property type="entry name" value="KAZAL_2"/>
    <property type="match status" value="1"/>
</dbReference>
<dbReference type="SUPFAM" id="SSF100895">
    <property type="entry name" value="Kazal-type serine protease inhibitors"/>
    <property type="match status" value="1"/>
</dbReference>
<keyword evidence="3" id="KW-1015">Disulfide bond</keyword>
<evidence type="ECO:0000313" key="8">
    <source>
        <dbReference type="Proteomes" id="UP000277300"/>
    </source>
</evidence>
<dbReference type="Proteomes" id="UP000277300">
    <property type="component" value="Unassembled WGS sequence"/>
</dbReference>
<evidence type="ECO:0000256" key="3">
    <source>
        <dbReference type="ARBA" id="ARBA00023157"/>
    </source>
</evidence>
<dbReference type="PANTHER" id="PTHR10913">
    <property type="entry name" value="FOLLISTATIN-RELATED"/>
    <property type="match status" value="1"/>
</dbReference>
<dbReference type="Proteomes" id="UP000284657">
    <property type="component" value="Unassembled WGS sequence"/>
</dbReference>
<feature type="region of interest" description="Disordered" evidence="4">
    <location>
        <begin position="42"/>
        <end position="67"/>
    </location>
</feature>
<evidence type="ECO:0000256" key="1">
    <source>
        <dbReference type="ARBA" id="ARBA00022690"/>
    </source>
</evidence>
<organism evidence="7 8">
    <name type="scientific">Phytophthora kernoviae</name>
    <dbReference type="NCBI Taxonomy" id="325452"/>
    <lineage>
        <taxon>Eukaryota</taxon>
        <taxon>Sar</taxon>
        <taxon>Stramenopiles</taxon>
        <taxon>Oomycota</taxon>
        <taxon>Peronosporomycetes</taxon>
        <taxon>Peronosporales</taxon>
        <taxon>Peronosporaceae</taxon>
        <taxon>Phytophthora</taxon>
    </lineage>
</organism>
<evidence type="ECO:0000256" key="4">
    <source>
        <dbReference type="SAM" id="MobiDB-lite"/>
    </source>
</evidence>
<name>A0A3F2RH42_9STRA</name>
<dbReference type="GO" id="GO:0005576">
    <property type="term" value="C:extracellular region"/>
    <property type="evidence" value="ECO:0007669"/>
    <property type="project" value="TreeGrafter"/>
</dbReference>
<protein>
    <recommendedName>
        <fullName evidence="5">Kazal-like domain-containing protein</fullName>
    </recommendedName>
</protein>
<evidence type="ECO:0000313" key="6">
    <source>
        <dbReference type="EMBL" id="RLN51157.1"/>
    </source>
</evidence>
<keyword evidence="1" id="KW-0646">Protease inhibitor</keyword>
<evidence type="ECO:0000256" key="2">
    <source>
        <dbReference type="ARBA" id="ARBA00022900"/>
    </source>
</evidence>
<dbReference type="EMBL" id="MBAD02001899">
    <property type="protein sequence ID" value="RLN51157.1"/>
    <property type="molecule type" value="Genomic_DNA"/>
</dbReference>
<dbReference type="InterPro" id="IPR002350">
    <property type="entry name" value="Kazal_dom"/>
</dbReference>
<proteinExistence type="predicted"/>
<dbReference type="OrthoDB" id="111352at2759"/>
<dbReference type="EMBL" id="MBDO02000366">
    <property type="protein sequence ID" value="RLN56455.1"/>
    <property type="molecule type" value="Genomic_DNA"/>
</dbReference>
<gene>
    <name evidence="6" type="ORF">BBJ29_005877</name>
    <name evidence="7" type="ORF">BBP00_00007996</name>
</gene>
<reference evidence="8 9" key="1">
    <citation type="submission" date="2018-07" db="EMBL/GenBank/DDBJ databases">
        <title>Genome sequencing of oomycete isolates from Chile give support for New Zealand origin for Phytophthora kernoviae and make available the first Nothophytophthora sp. genome.</title>
        <authorList>
            <person name="Studholme D.J."/>
            <person name="Sanfuentes E."/>
            <person name="Panda P."/>
            <person name="Hill R."/>
            <person name="Sambles C."/>
            <person name="Grant M."/>
            <person name="Williams N.M."/>
            <person name="Mcdougal R.L."/>
        </authorList>
    </citation>
    <scope>NUCLEOTIDE SEQUENCE [LARGE SCALE GENOMIC DNA]</scope>
    <source>
        <strain evidence="7">Chile6</strain>
        <strain evidence="6">Chile7</strain>
    </source>
</reference>
<feature type="compositionally biased region" description="Polar residues" evidence="4">
    <location>
        <begin position="42"/>
        <end position="54"/>
    </location>
</feature>